<proteinExistence type="predicted"/>
<name>A0A0A8YPH3_ARUDO</name>
<organism evidence="1">
    <name type="scientific">Arundo donax</name>
    <name type="common">Giant reed</name>
    <name type="synonym">Donax arundinaceus</name>
    <dbReference type="NCBI Taxonomy" id="35708"/>
    <lineage>
        <taxon>Eukaryota</taxon>
        <taxon>Viridiplantae</taxon>
        <taxon>Streptophyta</taxon>
        <taxon>Embryophyta</taxon>
        <taxon>Tracheophyta</taxon>
        <taxon>Spermatophyta</taxon>
        <taxon>Magnoliopsida</taxon>
        <taxon>Liliopsida</taxon>
        <taxon>Poales</taxon>
        <taxon>Poaceae</taxon>
        <taxon>PACMAD clade</taxon>
        <taxon>Arundinoideae</taxon>
        <taxon>Arundineae</taxon>
        <taxon>Arundo</taxon>
    </lineage>
</organism>
<reference evidence="1" key="1">
    <citation type="submission" date="2014-09" db="EMBL/GenBank/DDBJ databases">
        <authorList>
            <person name="Magalhaes I.L.F."/>
            <person name="Oliveira U."/>
            <person name="Santos F.R."/>
            <person name="Vidigal T.H.D.A."/>
            <person name="Brescovit A.D."/>
            <person name="Santos A.J."/>
        </authorList>
    </citation>
    <scope>NUCLEOTIDE SEQUENCE</scope>
    <source>
        <tissue evidence="1">Shoot tissue taken approximately 20 cm above the soil surface</tissue>
    </source>
</reference>
<dbReference type="AlphaFoldDB" id="A0A0A8YPH3"/>
<evidence type="ECO:0000313" key="1">
    <source>
        <dbReference type="EMBL" id="JAD26710.1"/>
    </source>
</evidence>
<dbReference type="EMBL" id="GBRH01271185">
    <property type="protein sequence ID" value="JAD26710.1"/>
    <property type="molecule type" value="Transcribed_RNA"/>
</dbReference>
<accession>A0A0A8YPH3</accession>
<reference evidence="1" key="2">
    <citation type="journal article" date="2015" name="Data Brief">
        <title>Shoot transcriptome of the giant reed, Arundo donax.</title>
        <authorList>
            <person name="Barrero R.A."/>
            <person name="Guerrero F.D."/>
            <person name="Moolhuijzen P."/>
            <person name="Goolsby J.A."/>
            <person name="Tidwell J."/>
            <person name="Bellgard S.E."/>
            <person name="Bellgard M.I."/>
        </authorList>
    </citation>
    <scope>NUCLEOTIDE SEQUENCE</scope>
    <source>
        <tissue evidence="1">Shoot tissue taken approximately 20 cm above the soil surface</tissue>
    </source>
</reference>
<protein>
    <submittedName>
        <fullName evidence="1">Uncharacterized protein</fullName>
    </submittedName>
</protein>
<sequence>MTPSLVGPSYDSLTAKIKLNMLQNLT</sequence>